<feature type="domain" description="C2H2-type" evidence="2">
    <location>
        <begin position="287"/>
        <end position="307"/>
    </location>
</feature>
<feature type="domain" description="C2H2-type" evidence="2">
    <location>
        <begin position="332"/>
        <end position="355"/>
    </location>
</feature>
<dbReference type="InterPro" id="IPR013087">
    <property type="entry name" value="Znf_C2H2_type"/>
</dbReference>
<dbReference type="EMBL" id="VIIS01000308">
    <property type="protein sequence ID" value="KAF0310490.1"/>
    <property type="molecule type" value="Genomic_DNA"/>
</dbReference>
<feature type="domain" description="C2H2-type" evidence="2">
    <location>
        <begin position="359"/>
        <end position="384"/>
    </location>
</feature>
<gene>
    <name evidence="3" type="ORF">FJT64_018523</name>
</gene>
<dbReference type="SMART" id="SM00355">
    <property type="entry name" value="ZnF_C2H2"/>
    <property type="match status" value="3"/>
</dbReference>
<feature type="region of interest" description="Disordered" evidence="1">
    <location>
        <begin position="86"/>
        <end position="106"/>
    </location>
</feature>
<feature type="region of interest" description="Disordered" evidence="1">
    <location>
        <begin position="123"/>
        <end position="147"/>
    </location>
</feature>
<comment type="caution">
    <text evidence="3">The sequence shown here is derived from an EMBL/GenBank/DDBJ whole genome shotgun (WGS) entry which is preliminary data.</text>
</comment>
<proteinExistence type="predicted"/>
<sequence>MVFRTGITPKSSDMLPATPKMPPDSTCLLCCSALKKSESALTRSRWMCAHCYAQLELLDKYERDRRQLEQKAATIQGELVNTFRYTTSPASAGSPPQPAAPSSETPVSSSVVAVSSAVSSSTIVLAPGADEDDPTAEEDGASDPEDELYPLAGELVDVKQEMAGSDGEDVDLDEDVPASDPLADCLDDVDDGSNEAGTPIVNVAAPVISVSPSTVTSGTTTSPQLPVLLQGSDGKLYMLPTGTQPAVSASGGAPGCPLGPVVNRARCARSSFLRRLRWTKHLRNHSMVCSGCDHLFASRVALFEHRQTCVPARPAPLPTPPPLPSGRSRSAFCCNLCPAVAPDTAALNEHAAQAHGLLYRCPKCDCRTAELLQYAHHVRSGARHRRTPPV</sequence>
<protein>
    <recommendedName>
        <fullName evidence="2">C2H2-type domain-containing protein</fullName>
    </recommendedName>
</protein>
<feature type="compositionally biased region" description="Acidic residues" evidence="1">
    <location>
        <begin position="129"/>
        <end position="147"/>
    </location>
</feature>
<evidence type="ECO:0000256" key="1">
    <source>
        <dbReference type="SAM" id="MobiDB-lite"/>
    </source>
</evidence>
<name>A0A6A4X314_AMPAM</name>
<keyword evidence="4" id="KW-1185">Reference proteome</keyword>
<feature type="compositionally biased region" description="Low complexity" evidence="1">
    <location>
        <begin position="88"/>
        <end position="106"/>
    </location>
</feature>
<organism evidence="3 4">
    <name type="scientific">Amphibalanus amphitrite</name>
    <name type="common">Striped barnacle</name>
    <name type="synonym">Balanus amphitrite</name>
    <dbReference type="NCBI Taxonomy" id="1232801"/>
    <lineage>
        <taxon>Eukaryota</taxon>
        <taxon>Metazoa</taxon>
        <taxon>Ecdysozoa</taxon>
        <taxon>Arthropoda</taxon>
        <taxon>Crustacea</taxon>
        <taxon>Multicrustacea</taxon>
        <taxon>Cirripedia</taxon>
        <taxon>Thoracica</taxon>
        <taxon>Thoracicalcarea</taxon>
        <taxon>Balanomorpha</taxon>
        <taxon>Balanoidea</taxon>
        <taxon>Balanidae</taxon>
        <taxon>Amphibalaninae</taxon>
        <taxon>Amphibalanus</taxon>
    </lineage>
</organism>
<evidence type="ECO:0000259" key="2">
    <source>
        <dbReference type="SMART" id="SM00355"/>
    </source>
</evidence>
<dbReference type="OrthoDB" id="6910977at2759"/>
<dbReference type="AlphaFoldDB" id="A0A6A4X314"/>
<evidence type="ECO:0000313" key="3">
    <source>
        <dbReference type="EMBL" id="KAF0310490.1"/>
    </source>
</evidence>
<reference evidence="3 4" key="1">
    <citation type="submission" date="2019-07" db="EMBL/GenBank/DDBJ databases">
        <title>Draft genome assembly of a fouling barnacle, Amphibalanus amphitrite (Darwin, 1854): The first reference genome for Thecostraca.</title>
        <authorList>
            <person name="Kim W."/>
        </authorList>
    </citation>
    <scope>NUCLEOTIDE SEQUENCE [LARGE SCALE GENOMIC DNA]</scope>
    <source>
        <strain evidence="3">SNU_AA5</strain>
        <tissue evidence="3">Soma without cirri and trophi</tissue>
    </source>
</reference>
<dbReference type="Proteomes" id="UP000440578">
    <property type="component" value="Unassembled WGS sequence"/>
</dbReference>
<accession>A0A6A4X314</accession>
<evidence type="ECO:0000313" key="4">
    <source>
        <dbReference type="Proteomes" id="UP000440578"/>
    </source>
</evidence>